<accession>A0A8H9H552</accession>
<organism evidence="2 3">
    <name type="scientific">Microbispora bryophytorum</name>
    <dbReference type="NCBI Taxonomy" id="1460882"/>
    <lineage>
        <taxon>Bacteria</taxon>
        <taxon>Bacillati</taxon>
        <taxon>Actinomycetota</taxon>
        <taxon>Actinomycetes</taxon>
        <taxon>Streptosporangiales</taxon>
        <taxon>Streptosporangiaceae</taxon>
        <taxon>Microbispora</taxon>
    </lineage>
</organism>
<evidence type="ECO:0000313" key="2">
    <source>
        <dbReference type="EMBL" id="GGO28751.1"/>
    </source>
</evidence>
<feature type="region of interest" description="Disordered" evidence="1">
    <location>
        <begin position="314"/>
        <end position="371"/>
    </location>
</feature>
<reference evidence="2" key="2">
    <citation type="submission" date="2020-09" db="EMBL/GenBank/DDBJ databases">
        <authorList>
            <person name="Sun Q."/>
            <person name="Zhou Y."/>
        </authorList>
    </citation>
    <scope>NUCLEOTIDE SEQUENCE</scope>
    <source>
        <strain evidence="2">CGMCC 4.7138</strain>
    </source>
</reference>
<keyword evidence="3" id="KW-1185">Reference proteome</keyword>
<comment type="caution">
    <text evidence="2">The sequence shown here is derived from an EMBL/GenBank/DDBJ whole genome shotgun (WGS) entry which is preliminary data.</text>
</comment>
<proteinExistence type="predicted"/>
<evidence type="ECO:0000256" key="1">
    <source>
        <dbReference type="SAM" id="MobiDB-lite"/>
    </source>
</evidence>
<reference evidence="2" key="1">
    <citation type="journal article" date="2014" name="Int. J. Syst. Evol. Microbiol.">
        <title>Complete genome sequence of Corynebacterium casei LMG S-19264T (=DSM 44701T), isolated from a smear-ripened cheese.</title>
        <authorList>
            <consortium name="US DOE Joint Genome Institute (JGI-PGF)"/>
            <person name="Walter F."/>
            <person name="Albersmeier A."/>
            <person name="Kalinowski J."/>
            <person name="Ruckert C."/>
        </authorList>
    </citation>
    <scope>NUCLEOTIDE SEQUENCE</scope>
    <source>
        <strain evidence="2">CGMCC 4.7138</strain>
    </source>
</reference>
<name>A0A8H9H552_9ACTN</name>
<dbReference type="AlphaFoldDB" id="A0A8H9H552"/>
<gene>
    <name evidence="2" type="ORF">GCM10011574_63540</name>
</gene>
<dbReference type="Proteomes" id="UP000653480">
    <property type="component" value="Unassembled WGS sequence"/>
</dbReference>
<evidence type="ECO:0000313" key="3">
    <source>
        <dbReference type="Proteomes" id="UP000653480"/>
    </source>
</evidence>
<protein>
    <submittedName>
        <fullName evidence="2">Uncharacterized protein</fullName>
    </submittedName>
</protein>
<sequence>MLSDMTIIHHLLARLLRRPRGDGAPTKIKPVETVSVEIESVEVDPDPVPIGGEDQVVATFEVVTSGPSAEVTGDLVAPDESRAELRFEREERTTFEERWRSRHAFGRDAAAGTWRVVVGAGGGTEEREFEVSAEEGLRRSRIDGFELSPDPVDEGSPLTVSGLLEVVTGKEDWGGLPGRTVALLFRPDDMLARREVARVVTDRSGRFDATVTATESGFWSAEFRGDAREAREAREARAVRDAGRVTAARSAEVHSAVSSAGAQTKITYSANPKSGRRNRKATHAGTLFVRVQPAGQPARWDPLPQQRVRLWFDPSGTGADAVRGTATTGSDGRFTLRKKVPSTGEWQVRFDSQAPSQRRSCKSPVRRLTVS</sequence>
<dbReference type="EMBL" id="BMMN01000017">
    <property type="protein sequence ID" value="GGO28751.1"/>
    <property type="molecule type" value="Genomic_DNA"/>
</dbReference>